<evidence type="ECO:0000256" key="3">
    <source>
        <dbReference type="ARBA" id="ARBA00022722"/>
    </source>
</evidence>
<evidence type="ECO:0000259" key="11">
    <source>
        <dbReference type="SMART" id="SM00487"/>
    </source>
</evidence>
<dbReference type="InterPro" id="IPR014001">
    <property type="entry name" value="Helicase_ATP-bd"/>
</dbReference>
<protein>
    <recommendedName>
        <fullName evidence="10">Type I restriction enzyme endonuclease subunit</fullName>
        <shortName evidence="10">R protein</shortName>
        <ecNumber evidence="10">3.1.21.3</ecNumber>
    </recommendedName>
</protein>
<dbReference type="NCBIfam" id="TIGR00348">
    <property type="entry name" value="hsdR"/>
    <property type="match status" value="1"/>
</dbReference>
<evidence type="ECO:0000256" key="7">
    <source>
        <dbReference type="ARBA" id="ARBA00022801"/>
    </source>
</evidence>
<evidence type="ECO:0000256" key="6">
    <source>
        <dbReference type="ARBA" id="ARBA00022759"/>
    </source>
</evidence>
<evidence type="ECO:0000256" key="4">
    <source>
        <dbReference type="ARBA" id="ARBA00022741"/>
    </source>
</evidence>
<dbReference type="InterPro" id="IPR055180">
    <property type="entry name" value="HsdR_RecA-like_helicase_dom_2"/>
</dbReference>
<accession>A0ABR5XXX0</accession>
<keyword evidence="3" id="KW-0540">Nuclease</keyword>
<dbReference type="SUPFAM" id="SSF52540">
    <property type="entry name" value="P-loop containing nucleoside triphosphate hydrolases"/>
    <property type="match status" value="2"/>
</dbReference>
<dbReference type="Proteomes" id="UP000076167">
    <property type="component" value="Unassembled WGS sequence"/>
</dbReference>
<dbReference type="Pfam" id="PF22679">
    <property type="entry name" value="T1R_D3-like"/>
    <property type="match status" value="1"/>
</dbReference>
<evidence type="ECO:0000256" key="5">
    <source>
        <dbReference type="ARBA" id="ARBA00022747"/>
    </source>
</evidence>
<keyword evidence="5 10" id="KW-0680">Restriction system</keyword>
<evidence type="ECO:0000256" key="9">
    <source>
        <dbReference type="ARBA" id="ARBA00023125"/>
    </source>
</evidence>
<organism evidence="12 13">
    <name type="scientific">Thalassospira xiamenensis</name>
    <dbReference type="NCBI Taxonomy" id="220697"/>
    <lineage>
        <taxon>Bacteria</taxon>
        <taxon>Pseudomonadati</taxon>
        <taxon>Pseudomonadota</taxon>
        <taxon>Alphaproteobacteria</taxon>
        <taxon>Rhodospirillales</taxon>
        <taxon>Thalassospiraceae</taxon>
        <taxon>Thalassospira</taxon>
    </lineage>
</organism>
<evidence type="ECO:0000256" key="2">
    <source>
        <dbReference type="ARBA" id="ARBA00008598"/>
    </source>
</evidence>
<dbReference type="CDD" id="cd18800">
    <property type="entry name" value="SF2_C_EcoR124I-like"/>
    <property type="match status" value="1"/>
</dbReference>
<comment type="subunit">
    <text evidence="10">The type I restriction/modification system is composed of three polypeptides R, M and S.</text>
</comment>
<evidence type="ECO:0000256" key="1">
    <source>
        <dbReference type="ARBA" id="ARBA00000851"/>
    </source>
</evidence>
<keyword evidence="6" id="KW-0255">Endonuclease</keyword>
<dbReference type="PANTHER" id="PTHR30195:SF15">
    <property type="entry name" value="TYPE I RESTRICTION ENZYME HINDI ENDONUCLEASE SUBUNIT"/>
    <property type="match status" value="1"/>
</dbReference>
<dbReference type="InterPro" id="IPR051268">
    <property type="entry name" value="Type-I_R_enzyme_R_subunit"/>
</dbReference>
<dbReference type="InterPro" id="IPR004473">
    <property type="entry name" value="Restrct_endonuc_typeI_HsdR"/>
</dbReference>
<comment type="similarity">
    <text evidence="2 10">Belongs to the HsdR family.</text>
</comment>
<dbReference type="Gene3D" id="3.90.1570.50">
    <property type="match status" value="1"/>
</dbReference>
<keyword evidence="4 10" id="KW-0547">Nucleotide-binding</keyword>
<comment type="caution">
    <text evidence="12">The sequence shown here is derived from an EMBL/GenBank/DDBJ whole genome shotgun (WGS) entry which is preliminary data.</text>
</comment>
<evidence type="ECO:0000313" key="12">
    <source>
        <dbReference type="EMBL" id="KZC98801.1"/>
    </source>
</evidence>
<evidence type="ECO:0000256" key="10">
    <source>
        <dbReference type="RuleBase" id="RU364115"/>
    </source>
</evidence>
<keyword evidence="13" id="KW-1185">Reference proteome</keyword>
<dbReference type="EMBL" id="LPXL01000047">
    <property type="protein sequence ID" value="KZC98801.1"/>
    <property type="molecule type" value="Genomic_DNA"/>
</dbReference>
<dbReference type="InterPro" id="IPR027417">
    <property type="entry name" value="P-loop_NTPase"/>
</dbReference>
<dbReference type="InterPro" id="IPR040980">
    <property type="entry name" value="SWI2_SNF2"/>
</dbReference>
<dbReference type="Pfam" id="PF11867">
    <property type="entry name" value="T1RH-like_C"/>
    <property type="match status" value="1"/>
</dbReference>
<dbReference type="CDD" id="cd22332">
    <property type="entry name" value="HsdR_N"/>
    <property type="match status" value="1"/>
</dbReference>
<comment type="function">
    <text evidence="10">Subunit R is required for both nuclease and ATPase activities, but not for modification.</text>
</comment>
<dbReference type="EC" id="3.1.21.3" evidence="10"/>
<keyword evidence="7 10" id="KW-0378">Hydrolase</keyword>
<dbReference type="PANTHER" id="PTHR30195">
    <property type="entry name" value="TYPE I SITE-SPECIFIC DEOXYRIBONUCLEASE PROTEIN SUBUNIT M AND R"/>
    <property type="match status" value="1"/>
</dbReference>
<feature type="domain" description="Helicase ATP-binding" evidence="11">
    <location>
        <begin position="287"/>
        <end position="506"/>
    </location>
</feature>
<gene>
    <name evidence="12" type="ORF">AUP40_22025</name>
</gene>
<comment type="catalytic activity">
    <reaction evidence="1 10">
        <text>Endonucleolytic cleavage of DNA to give random double-stranded fragments with terminal 5'-phosphates, ATP is simultaneously hydrolyzed.</text>
        <dbReference type="EC" id="3.1.21.3"/>
    </reaction>
</comment>
<evidence type="ECO:0000256" key="8">
    <source>
        <dbReference type="ARBA" id="ARBA00022840"/>
    </source>
</evidence>
<evidence type="ECO:0000313" key="13">
    <source>
        <dbReference type="Proteomes" id="UP000076167"/>
    </source>
</evidence>
<reference evidence="12 13" key="1">
    <citation type="submission" date="2015-12" db="EMBL/GenBank/DDBJ databases">
        <title>Genome sequence of Thalassospira xiamenensis MCCC 1A03005.</title>
        <authorList>
            <person name="Lu L."/>
            <person name="Lai Q."/>
            <person name="Shao Z."/>
            <person name="Qian P."/>
        </authorList>
    </citation>
    <scope>NUCLEOTIDE SEQUENCE [LARGE SCALE GENOMIC DNA]</scope>
    <source>
        <strain evidence="12 13">MCCC 1A03005</strain>
    </source>
</reference>
<keyword evidence="8 10" id="KW-0067">ATP-binding</keyword>
<dbReference type="SMART" id="SM00487">
    <property type="entry name" value="DEXDc"/>
    <property type="match status" value="1"/>
</dbReference>
<sequence length="1080" mass="122461">MSEYKFVEKPFLSQLGALGWETIDQGSGIPGEPATSLRSSFREWVLKDELFSALDAVNQTEDSTPWLTDKQKEEIFDDLTRQPGSLIEANLAVQELLYKYAVDKNEVTGEKSPDVKIIDFKAPAKNRFLAINQFRIDTPGRVKSMIIPDVVLFVNGLPLVVVEGKDPNAFTANPMAEARLQLWRYSNQREETKAAGLKEGEERLFHFNQFVVATTGNEAEFGTITALDERYFFAWKSIYPEVYAAYKPPLGKERQQETLIQGMLAKATLLDIVRNFILFMQVGGNTIKVAPRYQQYSAVGKIIKRLQTGKTADERSGVIWHTQGSGKSLTMVFLVKKLRRMDDLKDMKVLMVNDRTDLEEQLGGTAALTGEKVYYVGSSKDLKKHLKGDQSTLHMVMIHKFMEQETGIPDYLEKALAGEAVPKFKHFGLVNGSDRILILIDEAHRTQSSDLGNNLFEAFPNASRVAFTGTPLIAERHKEKTIERFGGRYLDTYKLKDAEADGATVKILYEGKTADTAIKAKHEFDRKFEDLFKDRTPEEMAAIKKRYGAIGDVFEAEQRIQEICDDLIEHYATKILPNGFKAQVVCHSKSAAITYEKCLSKSIPAYIDKLKAEDGNGEIIENLEFLKTAVVISSDGTNEKAVITEVRKRAKEQNAVANFKKAFDPSKPETGIGILIVCDMLLTGFDAPVEQVMYLDKKISEHNLLQAITRVNRVYPDKQCGYIVDYVGLSNHLREALSIYAAKDQKEILDAFKDVESEIPVLEVRYRRILQLFEDAGIKNIQAFVEQKIADSKDEYLLLEKILDSLEDIKRRETFNVYLKKFLGSLDVVIPNTLGRPFTIPAKRLGYIHARARQRFKDESISIAGAGAKVRKLIDEHLIGLGINPKIPPTALLSDKFVTELDKNKSTKSKASEMEHAIRKHCKVHFEEDPAFYKTLSEKLDNAIQKHKENWDQLCLELMDIREQAKEGRTEPVEGLDVEETPFFDLARTLAFNGAEPRDEDIESLKSCVRNMFEEFHNTIDIVNFWKNDHEIKKLRSALTRHILLSNIDAAIDAREKIVYEIMSLAKVRHEQILGQRGRS</sequence>
<keyword evidence="9 10" id="KW-0238">DNA-binding</keyword>
<dbReference type="InterPro" id="IPR021810">
    <property type="entry name" value="T1RH-like_C"/>
</dbReference>
<dbReference type="Pfam" id="PF04313">
    <property type="entry name" value="HSDR_N"/>
    <property type="match status" value="1"/>
</dbReference>
<name>A0ABR5XXX0_9PROT</name>
<dbReference type="InterPro" id="IPR007409">
    <property type="entry name" value="Restrct_endonuc_type1_HsdR_N"/>
</dbReference>
<dbReference type="Pfam" id="PF18766">
    <property type="entry name" value="SWI2_SNF2"/>
    <property type="match status" value="1"/>
</dbReference>
<dbReference type="Gene3D" id="3.40.50.300">
    <property type="entry name" value="P-loop containing nucleotide triphosphate hydrolases"/>
    <property type="match status" value="2"/>
</dbReference>
<dbReference type="RefSeq" id="WP_063096000.1">
    <property type="nucleotide sequence ID" value="NZ_LPXL01000047.1"/>
</dbReference>
<proteinExistence type="inferred from homology"/>